<dbReference type="InterPro" id="IPR038735">
    <property type="entry name" value="MSMEG_1276-like_NTP-PPase_dom"/>
</dbReference>
<dbReference type="SUPFAM" id="SSF101386">
    <property type="entry name" value="all-alpha NTP pyrophosphatases"/>
    <property type="match status" value="1"/>
</dbReference>
<name>A0A6I4W341_9ACTN</name>
<reference evidence="1 2" key="1">
    <citation type="submission" date="2019-12" db="EMBL/GenBank/DDBJ databases">
        <title>Nocardia macrotermitis sp. nov. and Nocardia aurantia sp. nov., isolated from the gut of the fungus growing-termite Macrotermes natalensis.</title>
        <authorList>
            <person name="Christine B."/>
            <person name="Rene B."/>
        </authorList>
    </citation>
    <scope>NUCLEOTIDE SEQUENCE [LARGE SCALE GENOMIC DNA]</scope>
    <source>
        <strain evidence="1 2">DSM 102126</strain>
    </source>
</reference>
<proteinExistence type="predicted"/>
<protein>
    <recommendedName>
        <fullName evidence="3">Phosphoribosyl-ATP pyrophosphohydrolase</fullName>
    </recommendedName>
</protein>
<evidence type="ECO:0000313" key="1">
    <source>
        <dbReference type="EMBL" id="MXQ63798.1"/>
    </source>
</evidence>
<accession>A0A6I4W341</accession>
<evidence type="ECO:0008006" key="3">
    <source>
        <dbReference type="Google" id="ProtNLM"/>
    </source>
</evidence>
<keyword evidence="2" id="KW-1185">Reference proteome</keyword>
<dbReference type="CDD" id="cd11532">
    <property type="entry name" value="NTP-PPase_COG4997"/>
    <property type="match status" value="1"/>
</dbReference>
<dbReference type="Proteomes" id="UP000431901">
    <property type="component" value="Unassembled WGS sequence"/>
</dbReference>
<organism evidence="1 2">
    <name type="scientific">Actinomadura rayongensis</name>
    <dbReference type="NCBI Taxonomy" id="1429076"/>
    <lineage>
        <taxon>Bacteria</taxon>
        <taxon>Bacillati</taxon>
        <taxon>Actinomycetota</taxon>
        <taxon>Actinomycetes</taxon>
        <taxon>Streptosporangiales</taxon>
        <taxon>Thermomonosporaceae</taxon>
        <taxon>Actinomadura</taxon>
    </lineage>
</organism>
<evidence type="ECO:0000313" key="2">
    <source>
        <dbReference type="Proteomes" id="UP000431901"/>
    </source>
</evidence>
<dbReference type="Pfam" id="PF01503">
    <property type="entry name" value="PRA-PH"/>
    <property type="match status" value="1"/>
</dbReference>
<dbReference type="InterPro" id="IPR021130">
    <property type="entry name" value="PRib-ATP_PPHydrolase-like"/>
</dbReference>
<sequence length="106" mass="11537">MTVDGKLVRDRIPEIIRASGAEPVTYIADETEYRQRLRDKLREETAEACAADPSDLPGELADVLEVVHALAAAHGLTPARLEEIRAAKSAARGAFTARTVWTGNRP</sequence>
<dbReference type="EMBL" id="WUTW01000001">
    <property type="protein sequence ID" value="MXQ63798.1"/>
    <property type="molecule type" value="Genomic_DNA"/>
</dbReference>
<comment type="caution">
    <text evidence="1">The sequence shown here is derived from an EMBL/GenBank/DDBJ whole genome shotgun (WGS) entry which is preliminary data.</text>
</comment>
<dbReference type="AlphaFoldDB" id="A0A6I4W341"/>
<dbReference type="OrthoDB" id="9813491at2"/>
<gene>
    <name evidence="1" type="ORF">GQ466_07105</name>
</gene>